<dbReference type="Pfam" id="PF16407">
    <property type="entry name" value="PKD_2"/>
    <property type="match status" value="1"/>
</dbReference>
<reference evidence="1 2" key="1">
    <citation type="submission" date="2018-08" db="EMBL/GenBank/DDBJ databases">
        <title>A genome reference for cultivated species of the human gut microbiota.</title>
        <authorList>
            <person name="Zou Y."/>
            <person name="Xue W."/>
            <person name="Luo G."/>
        </authorList>
    </citation>
    <scope>NUCLEOTIDE SEQUENCE [LARGE SCALE GENOMIC DNA]</scope>
    <source>
        <strain evidence="1 2">AF16-14</strain>
    </source>
</reference>
<organism evidence="1 2">
    <name type="scientific">Odoribacter splanchnicus</name>
    <dbReference type="NCBI Taxonomy" id="28118"/>
    <lineage>
        <taxon>Bacteria</taxon>
        <taxon>Pseudomonadati</taxon>
        <taxon>Bacteroidota</taxon>
        <taxon>Bacteroidia</taxon>
        <taxon>Bacteroidales</taxon>
        <taxon>Odoribacteraceae</taxon>
        <taxon>Odoribacter</taxon>
    </lineage>
</organism>
<dbReference type="RefSeq" id="WP_046402333.1">
    <property type="nucleotide sequence ID" value="NZ_JADNDE010000219.1"/>
</dbReference>
<dbReference type="EMBL" id="QRYC01000003">
    <property type="protein sequence ID" value="RGU58100.1"/>
    <property type="molecule type" value="Genomic_DNA"/>
</dbReference>
<evidence type="ECO:0000313" key="2">
    <source>
        <dbReference type="Proteomes" id="UP000284243"/>
    </source>
</evidence>
<accession>A0A412TWT7</accession>
<gene>
    <name evidence="1" type="ORF">DWW57_03315</name>
</gene>
<protein>
    <submittedName>
        <fullName evidence="1">Uncharacterized protein</fullName>
    </submittedName>
</protein>
<dbReference type="AlphaFoldDB" id="A0A412TWT7"/>
<proteinExistence type="predicted"/>
<evidence type="ECO:0000313" key="1">
    <source>
        <dbReference type="EMBL" id="RGU58100.1"/>
    </source>
</evidence>
<comment type="caution">
    <text evidence="1">The sequence shown here is derived from an EMBL/GenBank/DDBJ whole genome shotgun (WGS) entry which is preliminary data.</text>
</comment>
<sequence length="515" mass="57371">MKNKIIIGLILVIGVFLTSCFEDLGNYDYTSNEVITIGGDIKKDYSVVQFTSKLTIRPEVSSNIPGAEFEYAYWVYDKDQGSQVPDTLLVGKKDLEEYVVGLPSKTYKLIFQAKNVKTGIQGFWEATLNVTTTSNHGWYILKSEDGKCDMDYYNMAGEKAENVLLASCGRQLEGDQAERITVGTNYADPEDLDPKTNTFRKTTVLFPVSNRDAKAVRLSTGKIINDFPEMFQEEPAEPYAPGMAFATSMAQFILNQGKVYYFWPYTSALSKFSVELARNETFDPYRISKYMMYATPNPIGFDEVSTSFVAIPGNRTTLISMTDMPGTELSANHTQMNLLWAGSKGLYDIEHYAVMQEQQDPSRKFIAYITCLGNSMTIKRDNLESTDPAYGASLFTLNHSSSQILYFVNGHELWSRSIAAVPGVNSKLEVVLPEGEIVFIKHMPYSVYGKPEESFDYLLIGAVKDGNYEVVGYTLDAVGRPADPEPALHFAGKGKVGDVTFVFPNVSGTTFVPSY</sequence>
<dbReference type="PROSITE" id="PS51257">
    <property type="entry name" value="PROKAR_LIPOPROTEIN"/>
    <property type="match status" value="1"/>
</dbReference>
<name>A0A412TWT7_9BACT</name>
<dbReference type="InterPro" id="IPR032183">
    <property type="entry name" value="PKD-like"/>
</dbReference>
<dbReference type="Proteomes" id="UP000284243">
    <property type="component" value="Unassembled WGS sequence"/>
</dbReference>